<protein>
    <submittedName>
        <fullName evidence="8">Biopolymer transport protein ExbD</fullName>
    </submittedName>
</protein>
<evidence type="ECO:0000313" key="8">
    <source>
        <dbReference type="EMBL" id="SCZ26053.1"/>
    </source>
</evidence>
<dbReference type="RefSeq" id="WP_092809876.1">
    <property type="nucleotide sequence ID" value="NZ_FMVW01000001.1"/>
</dbReference>
<organism evidence="8 9">
    <name type="scientific">Afifella marina DSM 2698</name>
    <dbReference type="NCBI Taxonomy" id="1120955"/>
    <lineage>
        <taxon>Bacteria</taxon>
        <taxon>Pseudomonadati</taxon>
        <taxon>Pseudomonadota</taxon>
        <taxon>Alphaproteobacteria</taxon>
        <taxon>Hyphomicrobiales</taxon>
        <taxon>Afifellaceae</taxon>
        <taxon>Afifella</taxon>
    </lineage>
</organism>
<dbReference type="GO" id="GO:0022857">
    <property type="term" value="F:transmembrane transporter activity"/>
    <property type="evidence" value="ECO:0007669"/>
    <property type="project" value="InterPro"/>
</dbReference>
<sequence>MRISARAPRHRAMSMTPLIDVVFLLLLFFMLASTFARFGSVDVTLARETGASSRQAAPMRNVLISVREDGFYAVDGAPVELAALGGRLKDKGGDDEARVIVRASSGAVAQDIVSAVDAARRAAIGPVLLVH</sequence>
<accession>A0A1G5MLQ2</accession>
<keyword evidence="6" id="KW-0472">Membrane</keyword>
<evidence type="ECO:0000313" key="9">
    <source>
        <dbReference type="Proteomes" id="UP000199347"/>
    </source>
</evidence>
<comment type="subcellular location">
    <subcellularLocation>
        <location evidence="1">Cell membrane</location>
        <topology evidence="1">Single-pass membrane protein</topology>
    </subcellularLocation>
    <subcellularLocation>
        <location evidence="7">Cell membrane</location>
        <topology evidence="7">Single-pass type II membrane protein</topology>
    </subcellularLocation>
</comment>
<evidence type="ECO:0000256" key="4">
    <source>
        <dbReference type="ARBA" id="ARBA00022692"/>
    </source>
</evidence>
<dbReference type="AlphaFoldDB" id="A0A1G5MLQ2"/>
<keyword evidence="4 7" id="KW-0812">Transmembrane</keyword>
<evidence type="ECO:0000256" key="7">
    <source>
        <dbReference type="RuleBase" id="RU003879"/>
    </source>
</evidence>
<gene>
    <name evidence="8" type="ORF">SAMN03080610_00896</name>
</gene>
<dbReference type="PANTHER" id="PTHR30558:SF3">
    <property type="entry name" value="BIOPOLYMER TRANSPORT PROTEIN EXBD-RELATED"/>
    <property type="match status" value="1"/>
</dbReference>
<keyword evidence="5" id="KW-1133">Transmembrane helix</keyword>
<evidence type="ECO:0000256" key="1">
    <source>
        <dbReference type="ARBA" id="ARBA00004162"/>
    </source>
</evidence>
<evidence type="ECO:0000256" key="6">
    <source>
        <dbReference type="ARBA" id="ARBA00023136"/>
    </source>
</evidence>
<dbReference type="Proteomes" id="UP000199347">
    <property type="component" value="Unassembled WGS sequence"/>
</dbReference>
<proteinExistence type="inferred from homology"/>
<dbReference type="Gene3D" id="3.30.420.270">
    <property type="match status" value="1"/>
</dbReference>
<dbReference type="GO" id="GO:0015031">
    <property type="term" value="P:protein transport"/>
    <property type="evidence" value="ECO:0007669"/>
    <property type="project" value="UniProtKB-KW"/>
</dbReference>
<dbReference type="EMBL" id="FMVW01000001">
    <property type="protein sequence ID" value="SCZ26053.1"/>
    <property type="molecule type" value="Genomic_DNA"/>
</dbReference>
<dbReference type="STRING" id="1120955.SAMN03080610_00896"/>
<comment type="similarity">
    <text evidence="2 7">Belongs to the ExbD/TolR family.</text>
</comment>
<keyword evidence="7" id="KW-0813">Transport</keyword>
<dbReference type="GO" id="GO:0005886">
    <property type="term" value="C:plasma membrane"/>
    <property type="evidence" value="ECO:0007669"/>
    <property type="project" value="UniProtKB-SubCell"/>
</dbReference>
<name>A0A1G5MLQ2_AFIMA</name>
<dbReference type="PANTHER" id="PTHR30558">
    <property type="entry name" value="EXBD MEMBRANE COMPONENT OF PMF-DRIVEN MACROMOLECULE IMPORT SYSTEM"/>
    <property type="match status" value="1"/>
</dbReference>
<evidence type="ECO:0000256" key="2">
    <source>
        <dbReference type="ARBA" id="ARBA00005811"/>
    </source>
</evidence>
<dbReference type="Pfam" id="PF02472">
    <property type="entry name" value="ExbD"/>
    <property type="match status" value="1"/>
</dbReference>
<keyword evidence="7" id="KW-0653">Protein transport</keyword>
<reference evidence="8 9" key="1">
    <citation type="submission" date="2016-10" db="EMBL/GenBank/DDBJ databases">
        <authorList>
            <person name="de Groot N.N."/>
        </authorList>
    </citation>
    <scope>NUCLEOTIDE SEQUENCE [LARGE SCALE GENOMIC DNA]</scope>
    <source>
        <strain evidence="8 9">DSM 2698</strain>
    </source>
</reference>
<dbReference type="InterPro" id="IPR003400">
    <property type="entry name" value="ExbD"/>
</dbReference>
<keyword evidence="9" id="KW-1185">Reference proteome</keyword>
<keyword evidence="3" id="KW-1003">Cell membrane</keyword>
<evidence type="ECO:0000256" key="5">
    <source>
        <dbReference type="ARBA" id="ARBA00022989"/>
    </source>
</evidence>
<dbReference type="OrthoDB" id="5456447at2"/>
<evidence type="ECO:0000256" key="3">
    <source>
        <dbReference type="ARBA" id="ARBA00022475"/>
    </source>
</evidence>